<feature type="compositionally biased region" description="Polar residues" evidence="5">
    <location>
        <begin position="284"/>
        <end position="295"/>
    </location>
</feature>
<dbReference type="EMBL" id="GDHC01010944">
    <property type="protein sequence ID" value="JAQ07685.1"/>
    <property type="molecule type" value="Transcribed_RNA"/>
</dbReference>
<keyword evidence="3" id="KW-0863">Zinc-finger</keyword>
<feature type="compositionally biased region" description="Basic and acidic residues" evidence="5">
    <location>
        <begin position="607"/>
        <end position="627"/>
    </location>
</feature>
<dbReference type="Gene3D" id="3.30.40.10">
    <property type="entry name" value="Zinc/RING finger domain, C3HC4 (zinc finger)"/>
    <property type="match status" value="1"/>
</dbReference>
<dbReference type="PROSITE" id="PS51805">
    <property type="entry name" value="EPHD"/>
    <property type="match status" value="1"/>
</dbReference>
<dbReference type="GO" id="GO:0008270">
    <property type="term" value="F:zinc ion binding"/>
    <property type="evidence" value="ECO:0007669"/>
    <property type="project" value="UniProtKB-KW"/>
</dbReference>
<evidence type="ECO:0000256" key="5">
    <source>
        <dbReference type="SAM" id="MobiDB-lite"/>
    </source>
</evidence>
<keyword evidence="1" id="KW-0597">Phosphoprotein</keyword>
<dbReference type="InterPro" id="IPR052440">
    <property type="entry name" value="Trans_Reg/Chrom_Remod"/>
</dbReference>
<dbReference type="GO" id="GO:0005634">
    <property type="term" value="C:nucleus"/>
    <property type="evidence" value="ECO:0007669"/>
    <property type="project" value="TreeGrafter"/>
</dbReference>
<proteinExistence type="predicted"/>
<dbReference type="AlphaFoldDB" id="A0A146LK84"/>
<reference evidence="7" key="1">
    <citation type="journal article" date="2016" name="Gigascience">
        <title>De novo construction of an expanded transcriptome assembly for the western tarnished plant bug, Lygus hesperus.</title>
        <authorList>
            <person name="Tassone E.E."/>
            <person name="Geib S.M."/>
            <person name="Hall B."/>
            <person name="Fabrick J.A."/>
            <person name="Brent C.S."/>
            <person name="Hull J.J."/>
        </authorList>
    </citation>
    <scope>NUCLEOTIDE SEQUENCE</scope>
</reference>
<feature type="compositionally biased region" description="Basic and acidic residues" evidence="5">
    <location>
        <begin position="381"/>
        <end position="399"/>
    </location>
</feature>
<dbReference type="GO" id="GO:0006357">
    <property type="term" value="P:regulation of transcription by RNA polymerase II"/>
    <property type="evidence" value="ECO:0007669"/>
    <property type="project" value="TreeGrafter"/>
</dbReference>
<feature type="compositionally biased region" description="Basic residues" evidence="5">
    <location>
        <begin position="439"/>
        <end position="451"/>
    </location>
</feature>
<dbReference type="PANTHER" id="PTHR14955">
    <property type="entry name" value="RETINOIC ACID INDUCED 1/TRANSCRIPTION FACTOR 20"/>
    <property type="match status" value="1"/>
</dbReference>
<feature type="region of interest" description="Disordered" evidence="5">
    <location>
        <begin position="606"/>
        <end position="635"/>
    </location>
</feature>
<dbReference type="InterPro" id="IPR034732">
    <property type="entry name" value="EPHD"/>
</dbReference>
<evidence type="ECO:0000259" key="6">
    <source>
        <dbReference type="PROSITE" id="PS51805"/>
    </source>
</evidence>
<evidence type="ECO:0000313" key="7">
    <source>
        <dbReference type="EMBL" id="JAQ07685.1"/>
    </source>
</evidence>
<keyword evidence="2" id="KW-0479">Metal-binding</keyword>
<feature type="region of interest" description="Disordered" evidence="5">
    <location>
        <begin position="380"/>
        <end position="399"/>
    </location>
</feature>
<name>A0A146LK84_LYGHE</name>
<dbReference type="Pfam" id="PF13771">
    <property type="entry name" value="zf-HC5HC2H"/>
    <property type="match status" value="1"/>
</dbReference>
<dbReference type="InterPro" id="IPR013083">
    <property type="entry name" value="Znf_RING/FYVE/PHD"/>
</dbReference>
<dbReference type="PANTHER" id="PTHR14955:SF4">
    <property type="entry name" value="PHD-TYPE DOMAIN-CONTAINING PROTEIN"/>
    <property type="match status" value="1"/>
</dbReference>
<feature type="region of interest" description="Disordered" evidence="5">
    <location>
        <begin position="267"/>
        <end position="328"/>
    </location>
</feature>
<keyword evidence="4" id="KW-0862">Zinc</keyword>
<evidence type="ECO:0000256" key="2">
    <source>
        <dbReference type="ARBA" id="ARBA00022723"/>
    </source>
</evidence>
<feature type="region of interest" description="Disordered" evidence="5">
    <location>
        <begin position="419"/>
        <end position="500"/>
    </location>
</feature>
<gene>
    <name evidence="7" type="primary">CG5098_1</name>
    <name evidence="7" type="ORF">g.72447</name>
</gene>
<feature type="domain" description="PHD-type" evidence="6">
    <location>
        <begin position="641"/>
        <end position="751"/>
    </location>
</feature>
<feature type="region of interest" description="Disordered" evidence="5">
    <location>
        <begin position="1"/>
        <end position="109"/>
    </location>
</feature>
<feature type="region of interest" description="Disordered" evidence="5">
    <location>
        <begin position="186"/>
        <end position="232"/>
    </location>
</feature>
<evidence type="ECO:0000256" key="3">
    <source>
        <dbReference type="ARBA" id="ARBA00022771"/>
    </source>
</evidence>
<accession>A0A146LK84</accession>
<sequence length="756" mass="80199">MADNSGRGYLPPTVPNPSNPHRRQWTVGPQAPPSFYSAPQPWPGHGHGLGPGHSLGPSHGHGPKPYLVHGGSSSPQSEGIDLTARPAGPPEPAHNGGDPVNGQMKEAAAGVSVIAPNPLVLPEEIKALDNSDGIGSKAPFERPTLVDFIAAESKVPVFPTASIPVSAAPESKGHPVHPLTSKLQEQAGIPTPFEGKGPPAESGGTPSHPVESKVSARPMEGGKPPDPLVAPSIPAAIPVEERQFMNPSLPQDEPSLPPVSVASLIVEPLPAPPAPPAPPPPIPFTSQVQAKSASTHAPAPSNFPEPSQPLNERGLPPSPDKVSASAAPVADHVESLLENMFQGGDESPVKQSVIVANTKAPALTDDKVVAILEDQSPVETVDVKPDVKSEPDKGNKFREVESELEKMFAGIVEDVEDVKPAVPTKAEPQPLASTQEVSKKRKRSVGKPRPRKSVDSDQPAVPAKRGRKPGAADKKGGKKPRHDKIKEASNDSSNLGGLLPKKGPYVYVEGPKENPSKICVVNSGSRDEEERDWGMDKSVARRKHQYVEGRLKGSGLYSSTLSSKYNAQNADLTWVCIFCKLRSNCERGLGGEPAGDLFGPYILTIPKDPDHESRDPKDSDVVAEQKRRGGGKQAASLRATGAVEQFVKEVSKKSKKQLPVGEDLSGEREIWVHEKCAVWAPGVFLVGPHLIGLAEAVSAASVTKCSYCSHFGASLGCIVRNCPVRCHYGCAVATRWDLNYDSFIAKCPNHTRQIKS</sequence>
<evidence type="ECO:0000256" key="1">
    <source>
        <dbReference type="ARBA" id="ARBA00022553"/>
    </source>
</evidence>
<feature type="compositionally biased region" description="Pro residues" evidence="5">
    <location>
        <begin position="269"/>
        <end position="283"/>
    </location>
</feature>
<organism evidence="7">
    <name type="scientific">Lygus hesperus</name>
    <name type="common">Western plant bug</name>
    <dbReference type="NCBI Taxonomy" id="30085"/>
    <lineage>
        <taxon>Eukaryota</taxon>
        <taxon>Metazoa</taxon>
        <taxon>Ecdysozoa</taxon>
        <taxon>Arthropoda</taxon>
        <taxon>Hexapoda</taxon>
        <taxon>Insecta</taxon>
        <taxon>Pterygota</taxon>
        <taxon>Neoptera</taxon>
        <taxon>Paraneoptera</taxon>
        <taxon>Hemiptera</taxon>
        <taxon>Heteroptera</taxon>
        <taxon>Panheteroptera</taxon>
        <taxon>Cimicomorpha</taxon>
        <taxon>Miridae</taxon>
        <taxon>Mirini</taxon>
        <taxon>Lygus</taxon>
    </lineage>
</organism>
<protein>
    <submittedName>
        <fullName evidence="7">Uncharacterized protein CG5098</fullName>
    </submittedName>
</protein>
<evidence type="ECO:0000256" key="4">
    <source>
        <dbReference type="ARBA" id="ARBA00022833"/>
    </source>
</evidence>